<evidence type="ECO:0000313" key="2">
    <source>
        <dbReference type="EMBL" id="KAL0107222.1"/>
    </source>
</evidence>
<organism evidence="2 3">
    <name type="scientific">Cardiocondyla obscurior</name>
    <dbReference type="NCBI Taxonomy" id="286306"/>
    <lineage>
        <taxon>Eukaryota</taxon>
        <taxon>Metazoa</taxon>
        <taxon>Ecdysozoa</taxon>
        <taxon>Arthropoda</taxon>
        <taxon>Hexapoda</taxon>
        <taxon>Insecta</taxon>
        <taxon>Pterygota</taxon>
        <taxon>Neoptera</taxon>
        <taxon>Endopterygota</taxon>
        <taxon>Hymenoptera</taxon>
        <taxon>Apocrita</taxon>
        <taxon>Aculeata</taxon>
        <taxon>Formicoidea</taxon>
        <taxon>Formicidae</taxon>
        <taxon>Myrmicinae</taxon>
        <taxon>Cardiocondyla</taxon>
    </lineage>
</organism>
<feature type="compositionally biased region" description="Basic residues" evidence="1">
    <location>
        <begin position="25"/>
        <end position="44"/>
    </location>
</feature>
<accession>A0AAW2EVS0</accession>
<proteinExistence type="predicted"/>
<sequence>MKFVRDISYSAITSMSSSICYMPRRRRRAGEKKRKKRKKRKKKEKGGTIKMNAVCTNFDARSRSDESWNSAFLLGRTRAATTGDFGATISSGGPQGDVGDRVFWAWARDMRRGFASTGRNIALICARYGGCVSHRRGGDHFQAFFQLRRGDPDRILGPNKSCSSPRTGDALGLPYLAGHVSHRRRMLKTRENSYISFKSRRRGWFPMTARAAGCIAVASFDIFGKEFSIYLKINFNRA</sequence>
<name>A0AAW2EVS0_9HYME</name>
<gene>
    <name evidence="2" type="ORF">PUN28_015626</name>
</gene>
<protein>
    <submittedName>
        <fullName evidence="2">Uncharacterized protein</fullName>
    </submittedName>
</protein>
<feature type="region of interest" description="Disordered" evidence="1">
    <location>
        <begin position="25"/>
        <end position="46"/>
    </location>
</feature>
<dbReference type="EMBL" id="JADYXP020000017">
    <property type="protein sequence ID" value="KAL0107222.1"/>
    <property type="molecule type" value="Genomic_DNA"/>
</dbReference>
<comment type="caution">
    <text evidence="2">The sequence shown here is derived from an EMBL/GenBank/DDBJ whole genome shotgun (WGS) entry which is preliminary data.</text>
</comment>
<reference evidence="2 3" key="1">
    <citation type="submission" date="2023-03" db="EMBL/GenBank/DDBJ databases">
        <title>High recombination rates correlate with genetic variation in Cardiocondyla obscurior ants.</title>
        <authorList>
            <person name="Errbii M."/>
        </authorList>
    </citation>
    <scope>NUCLEOTIDE SEQUENCE [LARGE SCALE GENOMIC DNA]</scope>
    <source>
        <strain evidence="2">Alpha-2009</strain>
        <tissue evidence="2">Whole body</tissue>
    </source>
</reference>
<evidence type="ECO:0000313" key="3">
    <source>
        <dbReference type="Proteomes" id="UP001430953"/>
    </source>
</evidence>
<dbReference type="AlphaFoldDB" id="A0AAW2EVS0"/>
<keyword evidence="3" id="KW-1185">Reference proteome</keyword>
<evidence type="ECO:0000256" key="1">
    <source>
        <dbReference type="SAM" id="MobiDB-lite"/>
    </source>
</evidence>
<dbReference type="Proteomes" id="UP001430953">
    <property type="component" value="Unassembled WGS sequence"/>
</dbReference>